<evidence type="ECO:0000313" key="6">
    <source>
        <dbReference type="Proteomes" id="UP000748108"/>
    </source>
</evidence>
<dbReference type="FunFam" id="3.40.50.300:FF:000398">
    <property type="entry name" value="Type IV pilus assembly ATPase PilB"/>
    <property type="match status" value="1"/>
</dbReference>
<dbReference type="Gene3D" id="3.40.50.300">
    <property type="entry name" value="P-loop containing nucleotide triphosphate hydrolases"/>
    <property type="match status" value="1"/>
</dbReference>
<dbReference type="Gene3D" id="3.30.450.90">
    <property type="match status" value="1"/>
</dbReference>
<name>A0A947G748_HYDSH</name>
<dbReference type="SUPFAM" id="SSF52540">
    <property type="entry name" value="P-loop containing nucleoside triphosphate hydrolases"/>
    <property type="match status" value="1"/>
</dbReference>
<dbReference type="FunFam" id="3.30.300.160:FF:000002">
    <property type="entry name" value="Type II secretion system protein E"/>
    <property type="match status" value="1"/>
</dbReference>
<dbReference type="Proteomes" id="UP000748108">
    <property type="component" value="Unassembled WGS sequence"/>
</dbReference>
<dbReference type="InterPro" id="IPR027417">
    <property type="entry name" value="P-loop_NTPase"/>
</dbReference>
<dbReference type="GO" id="GO:0005886">
    <property type="term" value="C:plasma membrane"/>
    <property type="evidence" value="ECO:0007669"/>
    <property type="project" value="TreeGrafter"/>
</dbReference>
<evidence type="ECO:0000256" key="3">
    <source>
        <dbReference type="ARBA" id="ARBA00022840"/>
    </source>
</evidence>
<dbReference type="PANTHER" id="PTHR30258:SF3">
    <property type="entry name" value="SLL1921 PROTEIN"/>
    <property type="match status" value="1"/>
</dbReference>
<comment type="caution">
    <text evidence="5">The sequence shown here is derived from an EMBL/GenBank/DDBJ whole genome shotgun (WGS) entry which is preliminary data.</text>
</comment>
<dbReference type="PANTHER" id="PTHR30258">
    <property type="entry name" value="TYPE II SECRETION SYSTEM PROTEIN GSPE-RELATED"/>
    <property type="match status" value="1"/>
</dbReference>
<dbReference type="PROSITE" id="PS00662">
    <property type="entry name" value="T2SP_E"/>
    <property type="match status" value="1"/>
</dbReference>
<dbReference type="InterPro" id="IPR037257">
    <property type="entry name" value="T2SS_E_N_sf"/>
</dbReference>
<proteinExistence type="inferred from homology"/>
<evidence type="ECO:0000259" key="4">
    <source>
        <dbReference type="PROSITE" id="PS00662"/>
    </source>
</evidence>
<evidence type="ECO:0000256" key="2">
    <source>
        <dbReference type="ARBA" id="ARBA00022741"/>
    </source>
</evidence>
<comment type="similarity">
    <text evidence="1">Belongs to the GSP E family.</text>
</comment>
<dbReference type="InterPro" id="IPR003593">
    <property type="entry name" value="AAA+_ATPase"/>
</dbReference>
<keyword evidence="3" id="KW-0067">ATP-binding</keyword>
<dbReference type="EMBL" id="JAHHQF010000002">
    <property type="protein sequence ID" value="MBT9281062.1"/>
    <property type="molecule type" value="Genomic_DNA"/>
</dbReference>
<gene>
    <name evidence="5" type="ORF">KM312_00050</name>
</gene>
<keyword evidence="2" id="KW-0547">Nucleotide-binding</keyword>
<dbReference type="CDD" id="cd01129">
    <property type="entry name" value="PulE-GspE-like"/>
    <property type="match status" value="1"/>
</dbReference>
<evidence type="ECO:0000256" key="1">
    <source>
        <dbReference type="ARBA" id="ARBA00006611"/>
    </source>
</evidence>
<dbReference type="Pfam" id="PF05157">
    <property type="entry name" value="MshEN"/>
    <property type="match status" value="1"/>
</dbReference>
<accession>A0A947G748</accession>
<dbReference type="InterPro" id="IPR007831">
    <property type="entry name" value="T2SS_GspE_N"/>
</dbReference>
<sequence length="553" mass="60854">MRLGDWLVEQGLIDRQTLEAALEEQRRSRERLGQILIRRGAIAPEALYEALERQLGIPRVRLSRMVLSPELAHLLPEEVARRYRAIPYERSGRTLRVAMVDPLDYVAIDDLELVTGLAIEPALVDEAEFSTGLARLYGPEEAVDVEGEGSEEAPEEAVFDETSPIVRFVAQTIERAVRLGASDVHFDPFVGGARVRFRIDGRLRTEQTIPHRTMRMAAARIKILAELDIAERRRPQDGRFRTAVDGREVDVRVSILPTIHGEKVVLRLLDQSRGVRRVEDLGLRPDNEARLLRLIDRPYGMLLVTGPTGSGKSTTLYALLERLNRPDRNIITVEDPVEYAIDGVNQIQVNPQAGLGFAVVLRSVLRQDPDVIMVGEIRDLETAEIAVRAALTGHLVLSTLHTNDAPGAIDRLRDMGIPPYLIAAALTGVVAQRLVRKVCPECRRTRPPTEAERAIFERHGLAVSEVAYGAGCPSCGYTGYAGRTAVQEVLVLDGPLGRQIAEGADGSAILQAAREQGFVRLIDDALEKASRGVTTVDEVLAVVPLEATDGKAP</sequence>
<protein>
    <submittedName>
        <fullName evidence="5">GspE/PulE family protein</fullName>
    </submittedName>
</protein>
<dbReference type="GO" id="GO:0005524">
    <property type="term" value="F:ATP binding"/>
    <property type="evidence" value="ECO:0007669"/>
    <property type="project" value="UniProtKB-KW"/>
</dbReference>
<dbReference type="SMART" id="SM00382">
    <property type="entry name" value="AAA"/>
    <property type="match status" value="1"/>
</dbReference>
<dbReference type="SUPFAM" id="SSF160246">
    <property type="entry name" value="EspE N-terminal domain-like"/>
    <property type="match status" value="1"/>
</dbReference>
<dbReference type="Gene3D" id="3.30.300.160">
    <property type="entry name" value="Type II secretion system, protein E, N-terminal domain"/>
    <property type="match status" value="1"/>
</dbReference>
<dbReference type="GO" id="GO:0016887">
    <property type="term" value="F:ATP hydrolysis activity"/>
    <property type="evidence" value="ECO:0007669"/>
    <property type="project" value="TreeGrafter"/>
</dbReference>
<feature type="domain" description="Bacterial type II secretion system protein E" evidence="4">
    <location>
        <begin position="365"/>
        <end position="379"/>
    </location>
</feature>
<organism evidence="5 6">
    <name type="scientific">Hydrogenibacillus schlegelii</name>
    <name type="common">Bacillus schlegelii</name>
    <dbReference type="NCBI Taxonomy" id="1484"/>
    <lineage>
        <taxon>Bacteria</taxon>
        <taxon>Bacillati</taxon>
        <taxon>Bacillota</taxon>
        <taxon>Bacilli</taxon>
        <taxon>Bacillales</taxon>
        <taxon>Bacillales Family X. Incertae Sedis</taxon>
        <taxon>Hydrogenibacillus</taxon>
    </lineage>
</organism>
<reference evidence="5" key="1">
    <citation type="journal article" date="2021" name="Microbiology">
        <title>Metagenomic Analysis of the Microbial Community in the Underground Coal Fire Area (Kemerovo Region, Russia) Revealed Predominance of Thermophilic Members of the Phyla Deinococcus-thermus, Aquificae, and Firmicutes.</title>
        <authorList>
            <person name="Kadnikov V."/>
            <person name="Mardanov A.V."/>
            <person name="Beletsky A.V."/>
            <person name="Karnachuk O.V."/>
            <person name="Ravin N.V."/>
        </authorList>
    </citation>
    <scope>NUCLEOTIDE SEQUENCE</scope>
    <source>
        <strain evidence="5">RBS10-49</strain>
    </source>
</reference>
<dbReference type="InterPro" id="IPR001482">
    <property type="entry name" value="T2SS/T4SS_dom"/>
</dbReference>
<dbReference type="Pfam" id="PF00437">
    <property type="entry name" value="T2SSE"/>
    <property type="match status" value="1"/>
</dbReference>
<evidence type="ECO:0000313" key="5">
    <source>
        <dbReference type="EMBL" id="MBT9281062.1"/>
    </source>
</evidence>
<dbReference type="AlphaFoldDB" id="A0A947G748"/>